<name>A0A370S106_PSEJE</name>
<dbReference type="EMBL" id="QRAV01000025">
    <property type="protein sequence ID" value="RDL13413.1"/>
    <property type="molecule type" value="Genomic_DNA"/>
</dbReference>
<dbReference type="RefSeq" id="WP_115148335.1">
    <property type="nucleotide sequence ID" value="NZ_QRAV01000025.1"/>
</dbReference>
<accession>A0A370S106</accession>
<evidence type="ECO:0000256" key="1">
    <source>
        <dbReference type="SAM" id="MobiDB-lite"/>
    </source>
</evidence>
<evidence type="ECO:0000313" key="3">
    <source>
        <dbReference type="Proteomes" id="UP000255365"/>
    </source>
</evidence>
<dbReference type="Proteomes" id="UP000255365">
    <property type="component" value="Unassembled WGS sequence"/>
</dbReference>
<dbReference type="AlphaFoldDB" id="A0A370S106"/>
<proteinExistence type="predicted"/>
<feature type="compositionally biased region" description="Polar residues" evidence="1">
    <location>
        <begin position="136"/>
        <end position="146"/>
    </location>
</feature>
<evidence type="ECO:0000313" key="2">
    <source>
        <dbReference type="EMBL" id="RDL13413.1"/>
    </source>
</evidence>
<sequence>MALQLGKKKPAIAGERWAKFDDDTKILLASIDNPEYQVALERMRRRIQRNDARFEEGQVGVIAGEMTEHQNHAMLLSHFIVKDWEGVLDADGNPIKYSPPVAAELLENNIEFFIFVLREGALAANDAAEERAESVGKQSPASSGSKNGAGKARSAGRSTRA</sequence>
<reference evidence="2 3" key="1">
    <citation type="submission" date="2018-07" db="EMBL/GenBank/DDBJ databases">
        <title>Genome sequencing of rice bacterial endophytes.</title>
        <authorList>
            <person name="Venturi V."/>
        </authorList>
    </citation>
    <scope>NUCLEOTIDE SEQUENCE [LARGE SCALE GENOMIC DNA]</scope>
    <source>
        <strain evidence="2 3">E2333</strain>
    </source>
</reference>
<organism evidence="2 3">
    <name type="scientific">Pseudomonas jessenii</name>
    <dbReference type="NCBI Taxonomy" id="77298"/>
    <lineage>
        <taxon>Bacteria</taxon>
        <taxon>Pseudomonadati</taxon>
        <taxon>Pseudomonadota</taxon>
        <taxon>Gammaproteobacteria</taxon>
        <taxon>Pseudomonadales</taxon>
        <taxon>Pseudomonadaceae</taxon>
        <taxon>Pseudomonas</taxon>
    </lineage>
</organism>
<feature type="region of interest" description="Disordered" evidence="1">
    <location>
        <begin position="127"/>
        <end position="161"/>
    </location>
</feature>
<protein>
    <submittedName>
        <fullName evidence="2">Uncharacterized protein</fullName>
    </submittedName>
</protein>
<gene>
    <name evidence="2" type="ORF">DEU51_12510</name>
</gene>
<comment type="caution">
    <text evidence="2">The sequence shown here is derived from an EMBL/GenBank/DDBJ whole genome shotgun (WGS) entry which is preliminary data.</text>
</comment>